<keyword evidence="6" id="KW-1185">Reference proteome</keyword>
<keyword evidence="3" id="KW-0175">Coiled coil</keyword>
<sequence length="1016" mass="107965">MPELVVGRERELSTLAGLLDEVERGRGQGALLIGDAGIGKSTTAAAFADTVRDRGYAVAWGRCPETEALPYWPWRQAFRALGLTTALPDSPGPGRTTVFAEIADQLAAATARRPAVIILEDVQLADGTTLTLLRFVVGLLPELPCLLLITSRDNAVDVPETVAETLRALPPSFVRLPLAGLALAETVQLVERVLGAGTDAGYAGDVHARTGGNPFFVQELARLHASRGTTSTETPTGVRQVLERRLARLSQPAYDVLAAASVLGEDVDIDLLAAVEQTPASDVLGVLGDAEAARLAEVDGNRVRFAHSLVREVVYSGLGAVRKSDLHLRAAQALTGRCCPTGVHNVTHGLPLVDACCSADLIEANAGRVAAHYRAAIGQPDADKLSREFALIAARAAMRRSGYEQAVHFYRWAGDLGPVVRLEFGEAQVLAGELTSGRDTLRGVAREAVATGDAETAARAVLAMGGGVGGFEVDLTDREQTQLLERVVPMLPDAALKAAAMARLALGRTLTDHGDQPRELARQAVTLARETGDPRAEVAALAAWCDVHAGPDHVAERIAAAERMLATASETGDVALVLLARRQLVVALLEQGRFAEADVQIAAFAHAVRPLGLPLHSWLVPIWQGMRALMNGHPDETAAHITRAAQLAEEADSANARLMVFALRTAHACATGTMPKLRGYLDEAMAPYAGNPMADGPYAYFSLHTGAAERARAIVRHRARNGLDAIVKDAEWLESIAFFGEAARLTGDDEAVALAYDALAPYSELWVVDGIGGACLGTVALFLGRLAAHLGRPEARRLLETALEAHRAVDAETLVVETEKALAELGVGRLPRPTDTGELCRLGATWAATWRGVTAHVPDSKGVRDLAVLLARPRTPVGVLDLSGPGRVAGGDLGPLLDDQARTAYRERLRELDEDLAEAEACNDLARAEKARAERDFLARELAGALGLGGRARSAGDPVERSRKAVSMRIAAAVKAIERVHPALGRHLRVSIRTGRLCVYEPEDDVTWHCQSVPGA</sequence>
<dbReference type="Gene3D" id="3.40.50.300">
    <property type="entry name" value="P-loop containing nucleotide triphosphate hydrolases"/>
    <property type="match status" value="1"/>
</dbReference>
<evidence type="ECO:0000313" key="6">
    <source>
        <dbReference type="Proteomes" id="UP000295060"/>
    </source>
</evidence>
<keyword evidence="1" id="KW-0547">Nucleotide-binding</keyword>
<evidence type="ECO:0000313" key="5">
    <source>
        <dbReference type="EMBL" id="TDW94555.1"/>
    </source>
</evidence>
<proteinExistence type="predicted"/>
<evidence type="ECO:0000256" key="3">
    <source>
        <dbReference type="SAM" id="Coils"/>
    </source>
</evidence>
<dbReference type="RefSeq" id="WP_134127840.1">
    <property type="nucleotide sequence ID" value="NZ_SODU01000001.1"/>
</dbReference>
<dbReference type="InterPro" id="IPR027417">
    <property type="entry name" value="P-loop_NTPase"/>
</dbReference>
<comment type="caution">
    <text evidence="5">The sequence shown here is derived from an EMBL/GenBank/DDBJ whole genome shotgun (WGS) entry which is preliminary data.</text>
</comment>
<dbReference type="PANTHER" id="PTHR16305">
    <property type="entry name" value="TESTICULAR SOLUBLE ADENYLYL CYCLASE"/>
    <property type="match status" value="1"/>
</dbReference>
<accession>A0ABY2FPP6</accession>
<evidence type="ECO:0000256" key="1">
    <source>
        <dbReference type="ARBA" id="ARBA00022741"/>
    </source>
</evidence>
<dbReference type="EMBL" id="SODU01000001">
    <property type="protein sequence ID" value="TDW94555.1"/>
    <property type="molecule type" value="Genomic_DNA"/>
</dbReference>
<feature type="domain" description="Orc1-like AAA ATPase" evidence="4">
    <location>
        <begin position="5"/>
        <end position="146"/>
    </location>
</feature>
<feature type="coiled-coil region" evidence="3">
    <location>
        <begin position="902"/>
        <end position="936"/>
    </location>
</feature>
<dbReference type="PANTHER" id="PTHR16305:SF28">
    <property type="entry name" value="GUANYLATE CYCLASE DOMAIN-CONTAINING PROTEIN"/>
    <property type="match status" value="1"/>
</dbReference>
<name>A0ABY2FPP6_9ACTN</name>
<dbReference type="Proteomes" id="UP000295060">
    <property type="component" value="Unassembled WGS sequence"/>
</dbReference>
<reference evidence="5 6" key="1">
    <citation type="submission" date="2019-03" db="EMBL/GenBank/DDBJ databases">
        <title>Genomic Encyclopedia of Type Strains, Phase III (KMG-III): the genomes of soil and plant-associated and newly described type strains.</title>
        <authorList>
            <person name="Whitman W."/>
        </authorList>
    </citation>
    <scope>NUCLEOTIDE SEQUENCE [LARGE SCALE GENOMIC DNA]</scope>
    <source>
        <strain evidence="5 6">VKMAc-2574</strain>
    </source>
</reference>
<dbReference type="SUPFAM" id="SSF52540">
    <property type="entry name" value="P-loop containing nucleoside triphosphate hydrolases"/>
    <property type="match status" value="1"/>
</dbReference>
<dbReference type="InterPro" id="IPR041664">
    <property type="entry name" value="AAA_16"/>
</dbReference>
<protein>
    <submittedName>
        <fullName evidence="5">AAA ATPase-like protein</fullName>
    </submittedName>
</protein>
<dbReference type="Pfam" id="PF13191">
    <property type="entry name" value="AAA_16"/>
    <property type="match status" value="1"/>
</dbReference>
<gene>
    <name evidence="5" type="ORF">EV137_1872</name>
</gene>
<keyword evidence="2" id="KW-0067">ATP-binding</keyword>
<evidence type="ECO:0000259" key="4">
    <source>
        <dbReference type="Pfam" id="PF13191"/>
    </source>
</evidence>
<organism evidence="5 6">
    <name type="scientific">Kribbella pratensis</name>
    <dbReference type="NCBI Taxonomy" id="2512112"/>
    <lineage>
        <taxon>Bacteria</taxon>
        <taxon>Bacillati</taxon>
        <taxon>Actinomycetota</taxon>
        <taxon>Actinomycetes</taxon>
        <taxon>Propionibacteriales</taxon>
        <taxon>Kribbellaceae</taxon>
        <taxon>Kribbella</taxon>
    </lineage>
</organism>
<evidence type="ECO:0000256" key="2">
    <source>
        <dbReference type="ARBA" id="ARBA00022840"/>
    </source>
</evidence>